<evidence type="ECO:0000313" key="1">
    <source>
        <dbReference type="EMBL" id="MDE8653691.1"/>
    </source>
</evidence>
<organism evidence="1 2">
    <name type="scientific">Novosphingobium album</name>
    <name type="common">ex Liu et al. 2023</name>
    <dbReference type="NCBI Taxonomy" id="3031130"/>
    <lineage>
        <taxon>Bacteria</taxon>
        <taxon>Pseudomonadati</taxon>
        <taxon>Pseudomonadota</taxon>
        <taxon>Alphaproteobacteria</taxon>
        <taxon>Sphingomonadales</taxon>
        <taxon>Sphingomonadaceae</taxon>
        <taxon>Novosphingobium</taxon>
    </lineage>
</organism>
<dbReference type="Proteomes" id="UP001216253">
    <property type="component" value="Unassembled WGS sequence"/>
</dbReference>
<comment type="caution">
    <text evidence="1">The sequence shown here is derived from an EMBL/GenBank/DDBJ whole genome shotgun (WGS) entry which is preliminary data.</text>
</comment>
<evidence type="ECO:0000313" key="2">
    <source>
        <dbReference type="Proteomes" id="UP001216253"/>
    </source>
</evidence>
<dbReference type="RefSeq" id="WP_275229820.1">
    <property type="nucleotide sequence ID" value="NZ_JARESE010000062.1"/>
</dbReference>
<keyword evidence="2" id="KW-1185">Reference proteome</keyword>
<protein>
    <submittedName>
        <fullName evidence="1">Uncharacterized protein</fullName>
    </submittedName>
</protein>
<gene>
    <name evidence="1" type="ORF">PYV00_18495</name>
</gene>
<accession>A0ABT5WUZ3</accession>
<name>A0ABT5WUZ3_9SPHN</name>
<reference evidence="1 2" key="1">
    <citation type="submission" date="2023-03" db="EMBL/GenBank/DDBJ databases">
        <title>NovoSphingobium album sp. nov. isolated from polycyclic aromatic hydrocarbons- and heavy-metal polluted soil.</title>
        <authorList>
            <person name="Liu Z."/>
            <person name="Wang K."/>
        </authorList>
    </citation>
    <scope>NUCLEOTIDE SEQUENCE [LARGE SCALE GENOMIC DNA]</scope>
    <source>
        <strain evidence="1 2">H3SJ31-1</strain>
    </source>
</reference>
<proteinExistence type="predicted"/>
<dbReference type="EMBL" id="JARESE010000062">
    <property type="protein sequence ID" value="MDE8653691.1"/>
    <property type="molecule type" value="Genomic_DNA"/>
</dbReference>
<sequence>MAEPEPTPRQRLRADHCISNRVALHRLDPALRAPDRKIMKSPGIILNQTLRGIGFAIPLVCREFSMAAMEKGVVMIDAGEGD</sequence>